<sequence>MYNINLKTDNSKGLEYIEIENASILTSAKIYTSLGGSLQELTLNGKPLITSLDPLPYSDTYASSILFPFANRIDNGSYTFEDKNFEFPINEIGNNNALHGLVFNKTFKVVDQFTDDNQASVTLEYVEKNESKGFPYTFAIQLEYILTETSLDLNVTIKNTDNKTFPFTLGWHPYFESANLFDSTLSFSSDKQLVLNDRCITTGTTDVSGTNHFEIKDKYLDDCFLLNHNDITFNTPEYSFVMSSSSKESFLQIYTPPKKTHVAIEPTTGVSNSFNNNMGLQTLKPNETYQLNWNIKLQ</sequence>
<dbReference type="GO" id="GO:0006006">
    <property type="term" value="P:glucose metabolic process"/>
    <property type="evidence" value="ECO:0007669"/>
    <property type="project" value="TreeGrafter"/>
</dbReference>
<dbReference type="Gene3D" id="2.70.98.10">
    <property type="match status" value="1"/>
</dbReference>
<dbReference type="InterPro" id="IPR008183">
    <property type="entry name" value="Aldose_1/G6P_1-epimerase"/>
</dbReference>
<dbReference type="SUPFAM" id="SSF74650">
    <property type="entry name" value="Galactose mutarotase-like"/>
    <property type="match status" value="1"/>
</dbReference>
<evidence type="ECO:0000256" key="2">
    <source>
        <dbReference type="ARBA" id="ARBA00011245"/>
    </source>
</evidence>
<evidence type="ECO:0000256" key="3">
    <source>
        <dbReference type="ARBA" id="ARBA00022837"/>
    </source>
</evidence>
<name>A0A8J6Q0Q5_9FLAO</name>
<dbReference type="CDD" id="cd01081">
    <property type="entry name" value="Aldose_epim"/>
    <property type="match status" value="1"/>
</dbReference>
<dbReference type="AlphaFoldDB" id="A0A8J6Q0Q5"/>
<keyword evidence="3" id="KW-0106">Calcium</keyword>
<dbReference type="GO" id="GO:0033499">
    <property type="term" value="P:galactose catabolic process via UDP-galactose, Leloir pathway"/>
    <property type="evidence" value="ECO:0007669"/>
    <property type="project" value="TreeGrafter"/>
</dbReference>
<dbReference type="RefSeq" id="WP_188222257.1">
    <property type="nucleotide sequence ID" value="NZ_JACVXD010000001.1"/>
</dbReference>
<comment type="subunit">
    <text evidence="2">Monomer.</text>
</comment>
<dbReference type="InterPro" id="IPR011013">
    <property type="entry name" value="Gal_mutarotase_sf_dom"/>
</dbReference>
<dbReference type="PANTHER" id="PTHR10091">
    <property type="entry name" value="ALDOSE-1-EPIMERASE"/>
    <property type="match status" value="1"/>
</dbReference>
<comment type="cofactor">
    <cofactor evidence="1">
        <name>Ca(2+)</name>
        <dbReference type="ChEBI" id="CHEBI:29108"/>
    </cofactor>
</comment>
<dbReference type="InterPro" id="IPR014718">
    <property type="entry name" value="GH-type_carb-bd"/>
</dbReference>
<dbReference type="Proteomes" id="UP000621516">
    <property type="component" value="Unassembled WGS sequence"/>
</dbReference>
<dbReference type="GO" id="GO:0004034">
    <property type="term" value="F:aldose 1-epimerase activity"/>
    <property type="evidence" value="ECO:0007669"/>
    <property type="project" value="TreeGrafter"/>
</dbReference>
<evidence type="ECO:0000313" key="4">
    <source>
        <dbReference type="EMBL" id="MBD0822954.1"/>
    </source>
</evidence>
<evidence type="ECO:0000256" key="1">
    <source>
        <dbReference type="ARBA" id="ARBA00001913"/>
    </source>
</evidence>
<dbReference type="PANTHER" id="PTHR10091:SF0">
    <property type="entry name" value="GALACTOSE MUTAROTASE"/>
    <property type="match status" value="1"/>
</dbReference>
<proteinExistence type="predicted"/>
<comment type="caution">
    <text evidence="4">The sequence shown here is derived from an EMBL/GenBank/DDBJ whole genome shotgun (WGS) entry which is preliminary data.</text>
</comment>
<keyword evidence="5" id="KW-1185">Reference proteome</keyword>
<organism evidence="4 5">
    <name type="scientific">Aestuariibaculum marinum</name>
    <dbReference type="NCBI Taxonomy" id="2683592"/>
    <lineage>
        <taxon>Bacteria</taxon>
        <taxon>Pseudomonadati</taxon>
        <taxon>Bacteroidota</taxon>
        <taxon>Flavobacteriia</taxon>
        <taxon>Flavobacteriales</taxon>
        <taxon>Flavobacteriaceae</taxon>
    </lineage>
</organism>
<dbReference type="EMBL" id="JACVXD010000001">
    <property type="protein sequence ID" value="MBD0822954.1"/>
    <property type="molecule type" value="Genomic_DNA"/>
</dbReference>
<accession>A0A8J6Q0Q5</accession>
<protein>
    <submittedName>
        <fullName evidence="4">Aldose 1-epimerase</fullName>
    </submittedName>
</protein>
<dbReference type="Pfam" id="PF01263">
    <property type="entry name" value="Aldose_epim"/>
    <property type="match status" value="1"/>
</dbReference>
<gene>
    <name evidence="4" type="ORF">ICJ85_02880</name>
</gene>
<reference evidence="4 5" key="1">
    <citation type="journal article" date="2018" name="J. Microbiol.">
        <title>Aestuariibaculum marinum sp. nov., a marine bacterium isolated from seawater in South Korea.</title>
        <authorList>
            <person name="Choi J."/>
            <person name="Lee D."/>
            <person name="Jang J.H."/>
            <person name="Cha S."/>
            <person name="Seo T."/>
        </authorList>
    </citation>
    <scope>NUCLEOTIDE SEQUENCE [LARGE SCALE GENOMIC DNA]</scope>
    <source>
        <strain evidence="4 5">IP7</strain>
    </source>
</reference>
<evidence type="ECO:0000313" key="5">
    <source>
        <dbReference type="Proteomes" id="UP000621516"/>
    </source>
</evidence>
<dbReference type="GO" id="GO:0030246">
    <property type="term" value="F:carbohydrate binding"/>
    <property type="evidence" value="ECO:0007669"/>
    <property type="project" value="InterPro"/>
</dbReference>